<sequence length="120" mass="13684">MTTSPNFNFLKNHHPVENYSIGQIIFTEGQVGDVMYYIKSGEVQITLHGKTLVTLGVGEIFGEMALIESHIRFANAHAVTECELIAINERDFNFLIQEHPYFALNVMRVLTERLRKKAES</sequence>
<dbReference type="InterPro" id="IPR014710">
    <property type="entry name" value="RmlC-like_jellyroll"/>
</dbReference>
<dbReference type="Gene3D" id="2.60.120.10">
    <property type="entry name" value="Jelly Rolls"/>
    <property type="match status" value="1"/>
</dbReference>
<dbReference type="GO" id="GO:0003700">
    <property type="term" value="F:DNA-binding transcription factor activity"/>
    <property type="evidence" value="ECO:0007669"/>
    <property type="project" value="TreeGrafter"/>
</dbReference>
<keyword evidence="3" id="KW-1185">Reference proteome</keyword>
<dbReference type="GO" id="GO:0005829">
    <property type="term" value="C:cytosol"/>
    <property type="evidence" value="ECO:0007669"/>
    <property type="project" value="TreeGrafter"/>
</dbReference>
<dbReference type="SUPFAM" id="SSF51206">
    <property type="entry name" value="cAMP-binding domain-like"/>
    <property type="match status" value="1"/>
</dbReference>
<evidence type="ECO:0000313" key="3">
    <source>
        <dbReference type="Proteomes" id="UP000033684"/>
    </source>
</evidence>
<protein>
    <submittedName>
        <fullName evidence="2">Cyclic nucleotide-binding protein</fullName>
    </submittedName>
</protein>
<comment type="caution">
    <text evidence="2">The sequence shown here is derived from an EMBL/GenBank/DDBJ whole genome shotgun (WGS) entry which is preliminary data.</text>
</comment>
<dbReference type="InterPro" id="IPR050397">
    <property type="entry name" value="Env_Response_Regulators"/>
</dbReference>
<dbReference type="InterPro" id="IPR018490">
    <property type="entry name" value="cNMP-bd_dom_sf"/>
</dbReference>
<dbReference type="InterPro" id="IPR000595">
    <property type="entry name" value="cNMP-bd_dom"/>
</dbReference>
<name>A0A0F3IHL7_9GAMM</name>
<dbReference type="EMBL" id="LAJX01000140">
    <property type="protein sequence ID" value="KJV06038.1"/>
    <property type="molecule type" value="Genomic_DNA"/>
</dbReference>
<evidence type="ECO:0000313" key="2">
    <source>
        <dbReference type="EMBL" id="KJV06038.1"/>
    </source>
</evidence>
<dbReference type="SMART" id="SM00100">
    <property type="entry name" value="cNMP"/>
    <property type="match status" value="1"/>
</dbReference>
<dbReference type="PANTHER" id="PTHR24567">
    <property type="entry name" value="CRP FAMILY TRANSCRIPTIONAL REGULATORY PROTEIN"/>
    <property type="match status" value="1"/>
</dbReference>
<evidence type="ECO:0000259" key="1">
    <source>
        <dbReference type="PROSITE" id="PS50042"/>
    </source>
</evidence>
<dbReference type="OrthoDB" id="6881322at2"/>
<organism evidence="2 3">
    <name type="scientific">Methylocucumis oryzae</name>
    <dbReference type="NCBI Taxonomy" id="1632867"/>
    <lineage>
        <taxon>Bacteria</taxon>
        <taxon>Pseudomonadati</taxon>
        <taxon>Pseudomonadota</taxon>
        <taxon>Gammaproteobacteria</taxon>
        <taxon>Methylococcales</taxon>
        <taxon>Methylococcaceae</taxon>
        <taxon>Methylocucumis</taxon>
    </lineage>
</organism>
<reference evidence="2 3" key="2">
    <citation type="journal article" date="2016" name="Microb. Ecol.">
        <title>Genome Characteristics of a Novel Type I Methanotroph (Sn10-6) Isolated from a Flooded Indian Rice Field.</title>
        <authorList>
            <person name="Rahalkar M.C."/>
            <person name="Pandit P.S."/>
            <person name="Dhakephalkar P.K."/>
            <person name="Pore S."/>
            <person name="Arora P."/>
            <person name="Kapse N."/>
        </authorList>
    </citation>
    <scope>NUCLEOTIDE SEQUENCE [LARGE SCALE GENOMIC DNA]</scope>
    <source>
        <strain evidence="2 3">Sn10-6</strain>
    </source>
</reference>
<dbReference type="CDD" id="cd00038">
    <property type="entry name" value="CAP_ED"/>
    <property type="match status" value="1"/>
</dbReference>
<accession>A0A0F3IHL7</accession>
<dbReference type="AlphaFoldDB" id="A0A0F3IHL7"/>
<feature type="domain" description="Cyclic nucleotide-binding" evidence="1">
    <location>
        <begin position="19"/>
        <end position="96"/>
    </location>
</feature>
<reference evidence="3" key="1">
    <citation type="submission" date="2015-03" db="EMBL/GenBank/DDBJ databases">
        <title>Draft genome sequence of a novel methanotroph (Sn10-6) isolated from flooded ricefield rhizosphere in India.</title>
        <authorList>
            <person name="Pandit P.S."/>
            <person name="Pore S.D."/>
            <person name="Arora P."/>
            <person name="Kapse N.G."/>
            <person name="Dhakephalkar P.K."/>
            <person name="Rahalkar M.C."/>
        </authorList>
    </citation>
    <scope>NUCLEOTIDE SEQUENCE [LARGE SCALE GENOMIC DNA]</scope>
    <source>
        <strain evidence="3">Sn10-6</strain>
    </source>
</reference>
<gene>
    <name evidence="2" type="ORF">VZ94_13980</name>
</gene>
<dbReference type="PANTHER" id="PTHR24567:SF74">
    <property type="entry name" value="HTH-TYPE TRANSCRIPTIONAL REGULATOR ARCR"/>
    <property type="match status" value="1"/>
</dbReference>
<proteinExistence type="predicted"/>
<dbReference type="Pfam" id="PF00027">
    <property type="entry name" value="cNMP_binding"/>
    <property type="match status" value="1"/>
</dbReference>
<dbReference type="Proteomes" id="UP000033684">
    <property type="component" value="Unassembled WGS sequence"/>
</dbReference>
<dbReference type="RefSeq" id="WP_045779699.1">
    <property type="nucleotide sequence ID" value="NZ_LAJX01000140.1"/>
</dbReference>
<dbReference type="PROSITE" id="PS50042">
    <property type="entry name" value="CNMP_BINDING_3"/>
    <property type="match status" value="1"/>
</dbReference>